<dbReference type="InterPro" id="IPR036551">
    <property type="entry name" value="Flavin_trans-like"/>
</dbReference>
<accession>A0A167VJB5</accession>
<evidence type="ECO:0000259" key="3">
    <source>
        <dbReference type="Pfam" id="PF02441"/>
    </source>
</evidence>
<feature type="region of interest" description="Disordered" evidence="2">
    <location>
        <begin position="249"/>
        <end position="276"/>
    </location>
</feature>
<dbReference type="SUPFAM" id="SSF140860">
    <property type="entry name" value="Pseudo ankyrin repeat-like"/>
    <property type="match status" value="1"/>
</dbReference>
<dbReference type="OrthoDB" id="70387at2759"/>
<dbReference type="Gene3D" id="3.40.50.1950">
    <property type="entry name" value="Flavin prenyltransferase-like"/>
    <property type="match status" value="1"/>
</dbReference>
<sequence>MNSSSLRSDDQPPPAFVHFLPKTPSSASFDFDAMPREPQLNLLVAANGPKEVAYAQAIAVRLSKEPKIAIKVIVDDLTHRLTQEFPAYANRCLRSYVSFSGGFGGGGGVSTGGSSSSNTGGPASYNSVSPDDVEYAQRRAFELVAWADLLVLAPLDADHLARMMAGLADTLLLAVLRSWDASKRILLVPGMSTHMWENPVTKRQISKLHRKWHWIRVLPPILWHYADQHHYYHTVGSSGSYGGYSHYGHTSSSPSPVGSQLQLHQQSTTSLSSSQPQQRKRVVEWTGFADLISIIKNHADLQSLGHDVDVAVLSGNANNSSNPPKRVETRLPPELWTIILEYTGDWELAEALGVFTHLPMPTNQGWRRQPRDPSDPQQVFMHELEWTLLTARTDRICQTLARAPVAAVAAATATTAASDAAANTAVTTNMAAAAKTAPPTPPAPLHDLSALAIKLIFKFALTDVLAYIEAYCPLVFRHFDGKTVPTKASAYFGRTEILDWWLRSPSFLEKQYDAEALDGASKNGYVHVLEWWRRSGLPLRYTEAALEQASARGHVHVLAWWREASLANPGLMLKPGRSLLCAAQHGRVAVLRWWEEESGLNAGHQDAVCRVASRWGQVAVLELWRELRGDDQITFNHQVLVEPTMYSHVDVLAWWRDYAHGRLPHMDGRRAKQVEYRAMDIEEALEDALGDQTAVRRWWAENGLNLGLGTSEWMKPRYL</sequence>
<protein>
    <submittedName>
        <fullName evidence="4">Flavoprotein</fullName>
    </submittedName>
</protein>
<dbReference type="Pfam" id="PF02441">
    <property type="entry name" value="Flavoprotein"/>
    <property type="match status" value="1"/>
</dbReference>
<comment type="caution">
    <text evidence="4">The sequence shown here is derived from an EMBL/GenBank/DDBJ whole genome shotgun (WGS) entry which is preliminary data.</text>
</comment>
<keyword evidence="5" id="KW-1185">Reference proteome</keyword>
<comment type="similarity">
    <text evidence="1">Belongs to the HFCD (homooligomeric flavin containing Cys decarboxylase) superfamily.</text>
</comment>
<feature type="domain" description="Flavoprotein" evidence="3">
    <location>
        <begin position="138"/>
        <end position="208"/>
    </location>
</feature>
<dbReference type="EMBL" id="AZHD01000006">
    <property type="protein sequence ID" value="OAA62686.1"/>
    <property type="molecule type" value="Genomic_DNA"/>
</dbReference>
<name>A0A167VJB5_9HYPO</name>
<dbReference type="Proteomes" id="UP000076874">
    <property type="component" value="Unassembled WGS sequence"/>
</dbReference>
<evidence type="ECO:0000256" key="1">
    <source>
        <dbReference type="ARBA" id="ARBA00038350"/>
    </source>
</evidence>
<dbReference type="STRING" id="1081102.A0A167VJB5"/>
<dbReference type="GO" id="GO:0010181">
    <property type="term" value="F:FMN binding"/>
    <property type="evidence" value="ECO:0007669"/>
    <property type="project" value="TreeGrafter"/>
</dbReference>
<evidence type="ECO:0000313" key="5">
    <source>
        <dbReference type="Proteomes" id="UP000076874"/>
    </source>
</evidence>
<gene>
    <name evidence="4" type="ORF">SPI_04226</name>
</gene>
<organism evidence="4 5">
    <name type="scientific">Niveomyces insectorum RCEF 264</name>
    <dbReference type="NCBI Taxonomy" id="1081102"/>
    <lineage>
        <taxon>Eukaryota</taxon>
        <taxon>Fungi</taxon>
        <taxon>Dikarya</taxon>
        <taxon>Ascomycota</taxon>
        <taxon>Pezizomycotina</taxon>
        <taxon>Sordariomycetes</taxon>
        <taxon>Hypocreomycetidae</taxon>
        <taxon>Hypocreales</taxon>
        <taxon>Cordycipitaceae</taxon>
        <taxon>Niveomyces</taxon>
    </lineage>
</organism>
<evidence type="ECO:0000256" key="2">
    <source>
        <dbReference type="SAM" id="MobiDB-lite"/>
    </source>
</evidence>
<dbReference type="GO" id="GO:0004633">
    <property type="term" value="F:phosphopantothenoylcysteine decarboxylase activity"/>
    <property type="evidence" value="ECO:0007669"/>
    <property type="project" value="TreeGrafter"/>
</dbReference>
<dbReference type="InterPro" id="IPR003382">
    <property type="entry name" value="Flavoprotein"/>
</dbReference>
<dbReference type="GO" id="GO:0071513">
    <property type="term" value="C:phosphopantothenoylcysteine decarboxylase complex"/>
    <property type="evidence" value="ECO:0007669"/>
    <property type="project" value="TreeGrafter"/>
</dbReference>
<proteinExistence type="inferred from homology"/>
<dbReference type="PANTHER" id="PTHR14359:SF21">
    <property type="entry name" value="FLAVOPROTEIN DOMAIN-CONTAINING PROTEIN"/>
    <property type="match status" value="1"/>
</dbReference>
<evidence type="ECO:0000313" key="4">
    <source>
        <dbReference type="EMBL" id="OAA62686.1"/>
    </source>
</evidence>
<reference evidence="4 5" key="1">
    <citation type="journal article" date="2016" name="Genome Biol. Evol.">
        <title>Divergent and convergent evolution of fungal pathogenicity.</title>
        <authorList>
            <person name="Shang Y."/>
            <person name="Xiao G."/>
            <person name="Zheng P."/>
            <person name="Cen K."/>
            <person name="Zhan S."/>
            <person name="Wang C."/>
        </authorList>
    </citation>
    <scope>NUCLEOTIDE SEQUENCE [LARGE SCALE GENOMIC DNA]</scope>
    <source>
        <strain evidence="4 5">RCEF 264</strain>
    </source>
</reference>
<dbReference type="GO" id="GO:0015937">
    <property type="term" value="P:coenzyme A biosynthetic process"/>
    <property type="evidence" value="ECO:0007669"/>
    <property type="project" value="TreeGrafter"/>
</dbReference>
<dbReference type="SUPFAM" id="SSF52507">
    <property type="entry name" value="Homo-oligomeric flavin-containing Cys decarboxylases, HFCD"/>
    <property type="match status" value="1"/>
</dbReference>
<dbReference type="AlphaFoldDB" id="A0A167VJB5"/>
<dbReference type="PANTHER" id="PTHR14359">
    <property type="entry name" value="HOMO-OLIGOMERIC FLAVIN CONTAINING CYS DECARBOXYLASE FAMILY"/>
    <property type="match status" value="1"/>
</dbReference>